<dbReference type="PANTHER" id="PTHR11986">
    <property type="entry name" value="AMINOTRANSFERASE CLASS III"/>
    <property type="match status" value="1"/>
</dbReference>
<name>N8Y8F7_ACIGI</name>
<comment type="cofactor">
    <cofactor evidence="1">
        <name>pyridoxal 5'-phosphate</name>
        <dbReference type="ChEBI" id="CHEBI:597326"/>
    </cofactor>
</comment>
<dbReference type="InterPro" id="IPR005814">
    <property type="entry name" value="Aminotrans_3"/>
</dbReference>
<sequence>MSFAYHQLGDMDAEILSCMNQDRGYKMDSKHSALNTRKQQATPRGVGVMCQWYAEKAENATIWDLEGNQFIDFAGGIAVLNTGHRHPKIIAAVTEQLTKFTHTAYQVVPYESYVSLAERINQRAPIDGPAKTSFFSTGAEAVENAVKIARSYTRRHGIVTFGNGFHGRSFMTMAMTGKTAPYKRDFGVMPGGVFHARYPVASKGITIDDAIQSIEDIFAEDIAAHDVAAIVLEPVQGEGGFNVAPAEFLTRLRALCDLHGILLIADEVQSGFARTGKLFAMNYYETKADLITMAKSLGGGFPISGVVGRADVMDAPNPGGLGGTYAGSPIAVAAAHAVIDVIESEGLCDRANVLGAELVSVLNTIKATTSIVTDIRALGSMVAIELETAEQAKAIQTHAMENGLLILTCGRNGNVIRFLYPLTIPTAQFKDGLSILKQGFATLVAA</sequence>
<dbReference type="FunFam" id="3.40.640.10:FF:000013">
    <property type="entry name" value="4-aminobutyrate aminotransferase"/>
    <property type="match status" value="1"/>
</dbReference>
<dbReference type="GO" id="GO:0042802">
    <property type="term" value="F:identical protein binding"/>
    <property type="evidence" value="ECO:0007669"/>
    <property type="project" value="TreeGrafter"/>
</dbReference>
<dbReference type="InterPro" id="IPR015422">
    <property type="entry name" value="PyrdxlP-dep_Trfase_small"/>
</dbReference>
<dbReference type="AlphaFoldDB" id="N8Y8F7"/>
<dbReference type="InterPro" id="IPR050103">
    <property type="entry name" value="Class-III_PLP-dep_AT"/>
</dbReference>
<dbReference type="CDD" id="cd00610">
    <property type="entry name" value="OAT_like"/>
    <property type="match status" value="1"/>
</dbReference>
<evidence type="ECO:0000313" key="8">
    <source>
        <dbReference type="Proteomes" id="UP000013148"/>
    </source>
</evidence>
<evidence type="ECO:0000256" key="6">
    <source>
        <dbReference type="RuleBase" id="RU003560"/>
    </source>
</evidence>
<organism evidence="7 8">
    <name type="scientific">Acinetobacter guillouiae NIPH 991</name>
    <dbReference type="NCBI Taxonomy" id="1217656"/>
    <lineage>
        <taxon>Bacteria</taxon>
        <taxon>Pseudomonadati</taxon>
        <taxon>Pseudomonadota</taxon>
        <taxon>Gammaproteobacteria</taxon>
        <taxon>Moraxellales</taxon>
        <taxon>Moraxellaceae</taxon>
        <taxon>Acinetobacter</taxon>
    </lineage>
</organism>
<dbReference type="Proteomes" id="UP000013148">
    <property type="component" value="Unassembled WGS sequence"/>
</dbReference>
<dbReference type="PATRIC" id="fig|1217656.3.peg.4278"/>
<keyword evidence="4" id="KW-0808">Transferase</keyword>
<protein>
    <submittedName>
        <fullName evidence="7">4-aminobutyrate transaminase</fullName>
    </submittedName>
</protein>
<dbReference type="SUPFAM" id="SSF53383">
    <property type="entry name" value="PLP-dependent transferases"/>
    <property type="match status" value="1"/>
</dbReference>
<proteinExistence type="inferred from homology"/>
<dbReference type="PROSITE" id="PS00600">
    <property type="entry name" value="AA_TRANSFER_CLASS_3"/>
    <property type="match status" value="1"/>
</dbReference>
<evidence type="ECO:0000256" key="1">
    <source>
        <dbReference type="ARBA" id="ARBA00001933"/>
    </source>
</evidence>
<keyword evidence="5 6" id="KW-0663">Pyridoxal phosphate</keyword>
<dbReference type="PANTHER" id="PTHR11986:SF58">
    <property type="entry name" value="LEUCINE_METHIONINE RACEMASE"/>
    <property type="match status" value="1"/>
</dbReference>
<evidence type="ECO:0000256" key="5">
    <source>
        <dbReference type="ARBA" id="ARBA00022898"/>
    </source>
</evidence>
<dbReference type="eggNOG" id="COG0160">
    <property type="taxonomic scope" value="Bacteria"/>
</dbReference>
<evidence type="ECO:0000256" key="2">
    <source>
        <dbReference type="ARBA" id="ARBA00008954"/>
    </source>
</evidence>
<dbReference type="InterPro" id="IPR015421">
    <property type="entry name" value="PyrdxlP-dep_Trfase_major"/>
</dbReference>
<dbReference type="HOGENOM" id="CLU_016922_10_0_6"/>
<dbReference type="InterPro" id="IPR049704">
    <property type="entry name" value="Aminotrans_3_PPA_site"/>
</dbReference>
<dbReference type="GO" id="GO:0009448">
    <property type="term" value="P:gamma-aminobutyric acid metabolic process"/>
    <property type="evidence" value="ECO:0007669"/>
    <property type="project" value="InterPro"/>
</dbReference>
<comment type="caution">
    <text evidence="7">The sequence shown here is derived from an EMBL/GenBank/DDBJ whole genome shotgun (WGS) entry which is preliminary data.</text>
</comment>
<dbReference type="GO" id="GO:0030170">
    <property type="term" value="F:pyridoxal phosphate binding"/>
    <property type="evidence" value="ECO:0007669"/>
    <property type="project" value="InterPro"/>
</dbReference>
<evidence type="ECO:0000256" key="4">
    <source>
        <dbReference type="ARBA" id="ARBA00022679"/>
    </source>
</evidence>
<keyword evidence="8" id="KW-1185">Reference proteome</keyword>
<dbReference type="InterPro" id="IPR015424">
    <property type="entry name" value="PyrdxlP-dep_Trfase"/>
</dbReference>
<evidence type="ECO:0000256" key="3">
    <source>
        <dbReference type="ARBA" id="ARBA00022576"/>
    </source>
</evidence>
<dbReference type="NCBIfam" id="TIGR00700">
    <property type="entry name" value="GABAtrnsam"/>
    <property type="match status" value="1"/>
</dbReference>
<accession>N8Y8F7</accession>
<dbReference type="Gene3D" id="3.40.640.10">
    <property type="entry name" value="Type I PLP-dependent aspartate aminotransferase-like (Major domain)"/>
    <property type="match status" value="1"/>
</dbReference>
<comment type="similarity">
    <text evidence="2 6">Belongs to the class-III pyridoxal-phosphate-dependent aminotransferase family.</text>
</comment>
<keyword evidence="3" id="KW-0032">Aminotransferase</keyword>
<dbReference type="Gene3D" id="3.90.1150.10">
    <property type="entry name" value="Aspartate Aminotransferase, domain 1"/>
    <property type="match status" value="1"/>
</dbReference>
<reference evidence="7 8" key="1">
    <citation type="submission" date="2013-02" db="EMBL/GenBank/DDBJ databases">
        <title>The Genome Sequence of Acinetobacter guillouiae NIPH 991.</title>
        <authorList>
            <consortium name="The Broad Institute Genome Sequencing Platform"/>
            <consortium name="The Broad Institute Genome Sequencing Center for Infectious Disease"/>
            <person name="Cerqueira G."/>
            <person name="Feldgarden M."/>
            <person name="Courvalin P."/>
            <person name="Perichon B."/>
            <person name="Grillot-Courvalin C."/>
            <person name="Clermont D."/>
            <person name="Rocha E."/>
            <person name="Yoon E.-J."/>
            <person name="Nemec A."/>
            <person name="Walker B."/>
            <person name="Young S.K."/>
            <person name="Zeng Q."/>
            <person name="Gargeya S."/>
            <person name="Fitzgerald M."/>
            <person name="Haas B."/>
            <person name="Abouelleil A."/>
            <person name="Alvarado L."/>
            <person name="Arachchi H.M."/>
            <person name="Berlin A.M."/>
            <person name="Chapman S.B."/>
            <person name="Dewar J."/>
            <person name="Goldberg J."/>
            <person name="Griggs A."/>
            <person name="Gujja S."/>
            <person name="Hansen M."/>
            <person name="Howarth C."/>
            <person name="Imamovic A."/>
            <person name="Larimer J."/>
            <person name="McCowan C."/>
            <person name="Murphy C."/>
            <person name="Neiman D."/>
            <person name="Pearson M."/>
            <person name="Priest M."/>
            <person name="Roberts A."/>
            <person name="Saif S."/>
            <person name="Shea T."/>
            <person name="Sisk P."/>
            <person name="Sykes S."/>
            <person name="Wortman J."/>
            <person name="Nusbaum C."/>
            <person name="Birren B."/>
        </authorList>
    </citation>
    <scope>NUCLEOTIDE SEQUENCE [LARGE SCALE GENOMIC DNA]</scope>
    <source>
        <strain evidence="7 8">NIPH 991</strain>
    </source>
</reference>
<dbReference type="EMBL" id="APPJ01000014">
    <property type="protein sequence ID" value="ENV15610.1"/>
    <property type="molecule type" value="Genomic_DNA"/>
</dbReference>
<dbReference type="GO" id="GO:0034386">
    <property type="term" value="F:4-aminobutyrate:2-oxoglutarate transaminase activity"/>
    <property type="evidence" value="ECO:0007669"/>
    <property type="project" value="InterPro"/>
</dbReference>
<dbReference type="PIRSF" id="PIRSF000521">
    <property type="entry name" value="Transaminase_4ab_Lys_Orn"/>
    <property type="match status" value="1"/>
</dbReference>
<dbReference type="Pfam" id="PF00202">
    <property type="entry name" value="Aminotran_3"/>
    <property type="match status" value="1"/>
</dbReference>
<gene>
    <name evidence="7" type="ORF">F964_04336</name>
</gene>
<evidence type="ECO:0000313" key="7">
    <source>
        <dbReference type="EMBL" id="ENV15610.1"/>
    </source>
</evidence>
<dbReference type="InterPro" id="IPR004632">
    <property type="entry name" value="4NH2But_aminotransferase_bac"/>
</dbReference>